<evidence type="ECO:0000313" key="1">
    <source>
        <dbReference type="EMBL" id="URZ11868.1"/>
    </source>
</evidence>
<evidence type="ECO:0000313" key="2">
    <source>
        <dbReference type="Proteomes" id="UP000190951"/>
    </source>
</evidence>
<dbReference type="Pfam" id="PF07963">
    <property type="entry name" value="N_methyl"/>
    <property type="match status" value="1"/>
</dbReference>
<dbReference type="AlphaFoldDB" id="A0A1S8L4C5"/>
<dbReference type="Proteomes" id="UP000190951">
    <property type="component" value="Chromosome"/>
</dbReference>
<organism evidence="1 2">
    <name type="scientific">Clostridium felsineum</name>
    <dbReference type="NCBI Taxonomy" id="36839"/>
    <lineage>
        <taxon>Bacteria</taxon>
        <taxon>Bacillati</taxon>
        <taxon>Bacillota</taxon>
        <taxon>Clostridia</taxon>
        <taxon>Eubacteriales</taxon>
        <taxon>Clostridiaceae</taxon>
        <taxon>Clostridium</taxon>
    </lineage>
</organism>
<reference evidence="1 2" key="1">
    <citation type="submission" date="2022-04" db="EMBL/GenBank/DDBJ databases">
        <title>Genome sequence of C. roseum typestrain.</title>
        <authorList>
            <person name="Poehlein A."/>
            <person name="Schoch T."/>
            <person name="Duerre P."/>
            <person name="Daniel R."/>
        </authorList>
    </citation>
    <scope>NUCLEOTIDE SEQUENCE [LARGE SCALE GENOMIC DNA]</scope>
    <source>
        <strain evidence="1 2">DSM 7320</strain>
    </source>
</reference>
<dbReference type="NCBIfam" id="TIGR02532">
    <property type="entry name" value="IV_pilin_GFxxxE"/>
    <property type="match status" value="1"/>
</dbReference>
<sequence length="156" mass="17812">MENNLDTILNKNKKGYTLIEIICAAAIVLILSSVVVMSIKSYKDIRNEIEIKYVNNEMINFINNSRNYCIDKNVVGKLYFDRELNCVMFYKDSQTTIDRFVLPEDFKLQPLITSDGSITIDNKGSINACSILYKDNREKTHIITVCVGTGNVQIKE</sequence>
<dbReference type="KEGG" id="crw:CROST_025850"/>
<name>A0A1S8L4C5_9CLOT</name>
<dbReference type="EMBL" id="CP096983">
    <property type="protein sequence ID" value="URZ11868.1"/>
    <property type="molecule type" value="Genomic_DNA"/>
</dbReference>
<protein>
    <submittedName>
        <fullName evidence="1">Uncharacterized protein</fullName>
    </submittedName>
</protein>
<dbReference type="InterPro" id="IPR012902">
    <property type="entry name" value="N_methyl_site"/>
</dbReference>
<accession>A0A1S8L4C5</accession>
<keyword evidence="2" id="KW-1185">Reference proteome</keyword>
<proteinExistence type="predicted"/>
<dbReference type="RefSeq" id="WP_077833674.1">
    <property type="nucleotide sequence ID" value="NZ_CP096983.1"/>
</dbReference>
<dbReference type="STRING" id="84029.CROST_24000"/>
<gene>
    <name evidence="1" type="ORF">CROST_025850</name>
</gene>